<name>A0ACC3MYD6_9PEZI</name>
<reference evidence="1" key="1">
    <citation type="submission" date="2023-07" db="EMBL/GenBank/DDBJ databases">
        <title>Black Yeasts Isolated from many extreme environments.</title>
        <authorList>
            <person name="Coleine C."/>
            <person name="Stajich J.E."/>
            <person name="Selbmann L."/>
        </authorList>
    </citation>
    <scope>NUCLEOTIDE SEQUENCE</scope>
    <source>
        <strain evidence="1">CCFEE 5714</strain>
    </source>
</reference>
<dbReference type="Proteomes" id="UP001281147">
    <property type="component" value="Unassembled WGS sequence"/>
</dbReference>
<evidence type="ECO:0000313" key="1">
    <source>
        <dbReference type="EMBL" id="KAK3706389.1"/>
    </source>
</evidence>
<keyword evidence="2" id="KW-1185">Reference proteome</keyword>
<comment type="caution">
    <text evidence="1">The sequence shown here is derived from an EMBL/GenBank/DDBJ whole genome shotgun (WGS) entry which is preliminary data.</text>
</comment>
<accession>A0ACC3MYD6</accession>
<protein>
    <submittedName>
        <fullName evidence="1">Uncharacterized protein</fullName>
    </submittedName>
</protein>
<proteinExistence type="predicted"/>
<organism evidence="1 2">
    <name type="scientific">Vermiconidia calcicola</name>
    <dbReference type="NCBI Taxonomy" id="1690605"/>
    <lineage>
        <taxon>Eukaryota</taxon>
        <taxon>Fungi</taxon>
        <taxon>Dikarya</taxon>
        <taxon>Ascomycota</taxon>
        <taxon>Pezizomycotina</taxon>
        <taxon>Dothideomycetes</taxon>
        <taxon>Dothideomycetidae</taxon>
        <taxon>Mycosphaerellales</taxon>
        <taxon>Extremaceae</taxon>
        <taxon>Vermiconidia</taxon>
    </lineage>
</organism>
<sequence length="120" mass="13005">MRLHDLLVPTLAAFTAAAPLSDTLAKREYRGVSVEIHISIPGVPPFQSPGPVQLYRLTNFHQTGNVTELDINSPSNVNLEDVECQAYGDKQGRIPLGTLTKQGLVFESKVTVGGVLCYLV</sequence>
<evidence type="ECO:0000313" key="2">
    <source>
        <dbReference type="Proteomes" id="UP001281147"/>
    </source>
</evidence>
<dbReference type="EMBL" id="JAUTXU010000120">
    <property type="protein sequence ID" value="KAK3706389.1"/>
    <property type="molecule type" value="Genomic_DNA"/>
</dbReference>
<gene>
    <name evidence="1" type="ORF">LTR37_012767</name>
</gene>